<name>A0A0R1LZ90_9LACO</name>
<evidence type="ECO:0000313" key="11">
    <source>
        <dbReference type="EMBL" id="KRK97079.1"/>
    </source>
</evidence>
<dbReference type="STRING" id="1423776.FD04_GL001939"/>
<accession>A0A0R1LZ90</accession>
<evidence type="ECO:0000259" key="10">
    <source>
        <dbReference type="Pfam" id="PF16916"/>
    </source>
</evidence>
<dbReference type="GO" id="GO:0005886">
    <property type="term" value="C:plasma membrane"/>
    <property type="evidence" value="ECO:0007669"/>
    <property type="project" value="TreeGrafter"/>
</dbReference>
<dbReference type="InterPro" id="IPR002524">
    <property type="entry name" value="Cation_efflux"/>
</dbReference>
<dbReference type="InterPro" id="IPR050681">
    <property type="entry name" value="CDF/SLC30A"/>
</dbReference>
<feature type="transmembrane region" description="Helical" evidence="8">
    <location>
        <begin position="42"/>
        <end position="58"/>
    </location>
</feature>
<feature type="transmembrane region" description="Helical" evidence="8">
    <location>
        <begin position="110"/>
        <end position="133"/>
    </location>
</feature>
<dbReference type="SUPFAM" id="SSF160240">
    <property type="entry name" value="Cation efflux protein cytoplasmic domain-like"/>
    <property type="match status" value="1"/>
</dbReference>
<evidence type="ECO:0000256" key="6">
    <source>
        <dbReference type="ARBA" id="ARBA00023065"/>
    </source>
</evidence>
<organism evidence="11 12">
    <name type="scientific">Secundilactobacillus odoratitofui DSM 19909 = JCM 15043</name>
    <dbReference type="NCBI Taxonomy" id="1423776"/>
    <lineage>
        <taxon>Bacteria</taxon>
        <taxon>Bacillati</taxon>
        <taxon>Bacillota</taxon>
        <taxon>Bacilli</taxon>
        <taxon>Lactobacillales</taxon>
        <taxon>Lactobacillaceae</taxon>
        <taxon>Secundilactobacillus</taxon>
    </lineage>
</organism>
<dbReference type="PATRIC" id="fig|1423776.4.peg.1965"/>
<dbReference type="PANTHER" id="PTHR11562:SF17">
    <property type="entry name" value="RE54080P-RELATED"/>
    <property type="match status" value="1"/>
</dbReference>
<dbReference type="Pfam" id="PF01545">
    <property type="entry name" value="Cation_efflux"/>
    <property type="match status" value="1"/>
</dbReference>
<evidence type="ECO:0000256" key="3">
    <source>
        <dbReference type="ARBA" id="ARBA00022448"/>
    </source>
</evidence>
<dbReference type="GO" id="GO:0005385">
    <property type="term" value="F:zinc ion transmembrane transporter activity"/>
    <property type="evidence" value="ECO:0007669"/>
    <property type="project" value="TreeGrafter"/>
</dbReference>
<gene>
    <name evidence="11" type="ORF">FD04_GL001939</name>
</gene>
<keyword evidence="6" id="KW-0406">Ion transport</keyword>
<evidence type="ECO:0000256" key="1">
    <source>
        <dbReference type="ARBA" id="ARBA00004141"/>
    </source>
</evidence>
<keyword evidence="4 8" id="KW-0812">Transmembrane</keyword>
<dbReference type="InterPro" id="IPR027470">
    <property type="entry name" value="Cation_efflux_CTD"/>
</dbReference>
<dbReference type="SUPFAM" id="SSF161111">
    <property type="entry name" value="Cation efflux protein transmembrane domain-like"/>
    <property type="match status" value="1"/>
</dbReference>
<dbReference type="InterPro" id="IPR027469">
    <property type="entry name" value="Cation_efflux_TMD_sf"/>
</dbReference>
<comment type="caution">
    <text evidence="11">The sequence shown here is derived from an EMBL/GenBank/DDBJ whole genome shotgun (WGS) entry which is preliminary data.</text>
</comment>
<keyword evidence="5 8" id="KW-1133">Transmembrane helix</keyword>
<reference evidence="11 12" key="1">
    <citation type="journal article" date="2015" name="Genome Announc.">
        <title>Expanding the biotechnology potential of lactobacilli through comparative genomics of 213 strains and associated genera.</title>
        <authorList>
            <person name="Sun Z."/>
            <person name="Harris H.M."/>
            <person name="McCann A."/>
            <person name="Guo C."/>
            <person name="Argimon S."/>
            <person name="Zhang W."/>
            <person name="Yang X."/>
            <person name="Jeffery I.B."/>
            <person name="Cooney J.C."/>
            <person name="Kagawa T.F."/>
            <person name="Liu W."/>
            <person name="Song Y."/>
            <person name="Salvetti E."/>
            <person name="Wrobel A."/>
            <person name="Rasinkangas P."/>
            <person name="Parkhill J."/>
            <person name="Rea M.C."/>
            <person name="O'Sullivan O."/>
            <person name="Ritari J."/>
            <person name="Douillard F.P."/>
            <person name="Paul Ross R."/>
            <person name="Yang R."/>
            <person name="Briner A.E."/>
            <person name="Felis G.E."/>
            <person name="de Vos W.M."/>
            <person name="Barrangou R."/>
            <person name="Klaenhammer T.R."/>
            <person name="Caufield P.W."/>
            <person name="Cui Y."/>
            <person name="Zhang H."/>
            <person name="O'Toole P.W."/>
        </authorList>
    </citation>
    <scope>NUCLEOTIDE SEQUENCE [LARGE SCALE GENOMIC DNA]</scope>
    <source>
        <strain evidence="11 12">DSM 19909</strain>
    </source>
</reference>
<dbReference type="Pfam" id="PF16916">
    <property type="entry name" value="ZT_dimer"/>
    <property type="match status" value="1"/>
</dbReference>
<dbReference type="InterPro" id="IPR058533">
    <property type="entry name" value="Cation_efflux_TM"/>
</dbReference>
<dbReference type="RefSeq" id="WP_054700846.1">
    <property type="nucleotide sequence ID" value="NZ_AZEE01000030.1"/>
</dbReference>
<keyword evidence="12" id="KW-1185">Reference proteome</keyword>
<dbReference type="AlphaFoldDB" id="A0A0R1LZ90"/>
<evidence type="ECO:0000313" key="12">
    <source>
        <dbReference type="Proteomes" id="UP000051160"/>
    </source>
</evidence>
<feature type="transmembrane region" description="Helical" evidence="8">
    <location>
        <begin position="12"/>
        <end position="36"/>
    </location>
</feature>
<comment type="similarity">
    <text evidence="2">Belongs to the cation diffusion facilitator (CDF) transporter (TC 2.A.4) family. SLC30A subfamily.</text>
</comment>
<feature type="domain" description="Cation efflux protein cytoplasmic" evidence="10">
    <location>
        <begin position="207"/>
        <end position="281"/>
    </location>
</feature>
<feature type="transmembrane region" description="Helical" evidence="8">
    <location>
        <begin position="145"/>
        <end position="168"/>
    </location>
</feature>
<feature type="transmembrane region" description="Helical" evidence="8">
    <location>
        <begin position="174"/>
        <end position="195"/>
    </location>
</feature>
<dbReference type="Proteomes" id="UP000051160">
    <property type="component" value="Unassembled WGS sequence"/>
</dbReference>
<feature type="transmembrane region" description="Helical" evidence="8">
    <location>
        <begin position="79"/>
        <end position="98"/>
    </location>
</feature>
<proteinExistence type="inferred from homology"/>
<sequence>MAKDHQMSGQRFFIVTVLNAVITILEVVGGLLSGSLALLSDAFHNLGDTFSIVISYVAHRISQRQEDQRNTFGYGRAQILAAMLNAFLLIIVSVFLVIEAVKRLGHPETINGGLMLWVAVIGLLANLVSALLMHGGAKHNLNMKATYLHLLSDTLSSIGVIFGAFMIQWYNVTIFDPIITIVVALYITVESWPIVRHTITILMQGAPKMDYDAIKADLLTIEGVTNVHHIHVWMIDEHRIMFSAHINMQDMLLSEVEPIYRQIERLLATKYQICHVTLQAEDIRGRDEELIHNEDLEQQLKQRQHEE</sequence>
<dbReference type="EMBL" id="AZEE01000030">
    <property type="protein sequence ID" value="KRK97079.1"/>
    <property type="molecule type" value="Genomic_DNA"/>
</dbReference>
<protein>
    <submittedName>
        <fullName evidence="11">CDF family cation diffusion facilitator</fullName>
    </submittedName>
</protein>
<keyword evidence="3" id="KW-0813">Transport</keyword>
<dbReference type="OrthoDB" id="9809646at2"/>
<evidence type="ECO:0000256" key="8">
    <source>
        <dbReference type="SAM" id="Phobius"/>
    </source>
</evidence>
<evidence type="ECO:0000256" key="7">
    <source>
        <dbReference type="ARBA" id="ARBA00023136"/>
    </source>
</evidence>
<keyword evidence="7 8" id="KW-0472">Membrane</keyword>
<dbReference type="PANTHER" id="PTHR11562">
    <property type="entry name" value="CATION EFFLUX PROTEIN/ ZINC TRANSPORTER"/>
    <property type="match status" value="1"/>
</dbReference>
<dbReference type="Gene3D" id="1.20.1510.10">
    <property type="entry name" value="Cation efflux protein transmembrane domain"/>
    <property type="match status" value="1"/>
</dbReference>
<evidence type="ECO:0000259" key="9">
    <source>
        <dbReference type="Pfam" id="PF01545"/>
    </source>
</evidence>
<evidence type="ECO:0000256" key="2">
    <source>
        <dbReference type="ARBA" id="ARBA00008873"/>
    </source>
</evidence>
<feature type="domain" description="Cation efflux protein transmembrane" evidence="9">
    <location>
        <begin position="13"/>
        <end position="203"/>
    </location>
</feature>
<dbReference type="InterPro" id="IPR036837">
    <property type="entry name" value="Cation_efflux_CTD_sf"/>
</dbReference>
<comment type="subcellular location">
    <subcellularLocation>
        <location evidence="1">Membrane</location>
        <topology evidence="1">Multi-pass membrane protein</topology>
    </subcellularLocation>
</comment>
<dbReference type="NCBIfam" id="TIGR01297">
    <property type="entry name" value="CDF"/>
    <property type="match status" value="1"/>
</dbReference>
<evidence type="ECO:0000256" key="4">
    <source>
        <dbReference type="ARBA" id="ARBA00022692"/>
    </source>
</evidence>
<evidence type="ECO:0000256" key="5">
    <source>
        <dbReference type="ARBA" id="ARBA00022989"/>
    </source>
</evidence>